<name>A0A9X8E953_APHAT</name>
<comment type="caution">
    <text evidence="2">The sequence shown here is derived from an EMBL/GenBank/DDBJ whole genome shotgun (WGS) entry which is preliminary data.</text>
</comment>
<dbReference type="Pfam" id="PF03184">
    <property type="entry name" value="DDE_1"/>
    <property type="match status" value="1"/>
</dbReference>
<evidence type="ECO:0000259" key="1">
    <source>
        <dbReference type="Pfam" id="PF03184"/>
    </source>
</evidence>
<dbReference type="Proteomes" id="UP000275652">
    <property type="component" value="Unassembled WGS sequence"/>
</dbReference>
<proteinExistence type="predicted"/>
<feature type="domain" description="DDE-1" evidence="1">
    <location>
        <begin position="5"/>
        <end position="124"/>
    </location>
</feature>
<protein>
    <recommendedName>
        <fullName evidence="1">DDE-1 domain-containing protein</fullName>
    </recommendedName>
</protein>
<dbReference type="AlphaFoldDB" id="A0A9X8E953"/>
<dbReference type="EMBL" id="QUTI01014783">
    <property type="protein sequence ID" value="RLO11924.1"/>
    <property type="molecule type" value="Genomic_DNA"/>
</dbReference>
<sequence length="130" mass="14595">VWAYYLRSLLKPQVRAPSVLLLNIFDSHVSKRGLNIASEEAGCLVAAIPPNATSAVQPLDVGIMVPFKRHLRNIWLQEELAEGDHDDENIDLMTVTAQQKRLAMVQRAIKAWALNTPQEIRRSFAKAIPQ</sequence>
<evidence type="ECO:0000313" key="2">
    <source>
        <dbReference type="EMBL" id="RLO11924.1"/>
    </source>
</evidence>
<feature type="non-terminal residue" evidence="2">
    <location>
        <position position="1"/>
    </location>
</feature>
<dbReference type="InterPro" id="IPR004875">
    <property type="entry name" value="DDE_SF_endonuclease_dom"/>
</dbReference>
<reference evidence="2 3" key="1">
    <citation type="journal article" date="2018" name="J. Invertebr. Pathol.">
        <title>New genotyping method for the causative agent of crayfish plague (Aphanomyces astaci) based on whole genome data.</title>
        <authorList>
            <person name="Minardi D."/>
            <person name="Studholme D.J."/>
            <person name="van der Giezen M."/>
            <person name="Pretto T."/>
            <person name="Oidtmann B."/>
        </authorList>
    </citation>
    <scope>NUCLEOTIDE SEQUENCE [LARGE SCALE GENOMIC DNA]</scope>
    <source>
        <strain evidence="2 3">KB13</strain>
    </source>
</reference>
<dbReference type="GO" id="GO:0003676">
    <property type="term" value="F:nucleic acid binding"/>
    <property type="evidence" value="ECO:0007669"/>
    <property type="project" value="InterPro"/>
</dbReference>
<organism evidence="2 3">
    <name type="scientific">Aphanomyces astaci</name>
    <name type="common">Crayfish plague agent</name>
    <dbReference type="NCBI Taxonomy" id="112090"/>
    <lineage>
        <taxon>Eukaryota</taxon>
        <taxon>Sar</taxon>
        <taxon>Stramenopiles</taxon>
        <taxon>Oomycota</taxon>
        <taxon>Saprolegniomycetes</taxon>
        <taxon>Saprolegniales</taxon>
        <taxon>Verrucalvaceae</taxon>
        <taxon>Aphanomyces</taxon>
    </lineage>
</organism>
<evidence type="ECO:0000313" key="3">
    <source>
        <dbReference type="Proteomes" id="UP000275652"/>
    </source>
</evidence>
<accession>A0A9X8E953</accession>
<gene>
    <name evidence="2" type="ORF">DYB28_010047</name>
</gene>